<keyword evidence="15" id="KW-1185">Reference proteome</keyword>
<keyword evidence="9" id="KW-0902">Two-component regulatory system</keyword>
<keyword evidence="5" id="KW-0808">Transferase</keyword>
<dbReference type="GO" id="GO:0005886">
    <property type="term" value="C:plasma membrane"/>
    <property type="evidence" value="ECO:0007669"/>
    <property type="project" value="TreeGrafter"/>
</dbReference>
<dbReference type="InterPro" id="IPR004358">
    <property type="entry name" value="Sig_transdc_His_kin-like_C"/>
</dbReference>
<evidence type="ECO:0000256" key="11">
    <source>
        <dbReference type="SAM" id="Phobius"/>
    </source>
</evidence>
<dbReference type="CDD" id="cd00075">
    <property type="entry name" value="HATPase"/>
    <property type="match status" value="1"/>
</dbReference>
<evidence type="ECO:0000256" key="6">
    <source>
        <dbReference type="ARBA" id="ARBA00022692"/>
    </source>
</evidence>
<evidence type="ECO:0000256" key="9">
    <source>
        <dbReference type="ARBA" id="ARBA00023012"/>
    </source>
</evidence>
<comment type="subcellular location">
    <subcellularLocation>
        <location evidence="2">Membrane</location>
    </subcellularLocation>
</comment>
<dbReference type="InterPro" id="IPR013727">
    <property type="entry name" value="2CSK_N"/>
</dbReference>
<feature type="transmembrane region" description="Helical" evidence="11">
    <location>
        <begin position="166"/>
        <end position="184"/>
    </location>
</feature>
<evidence type="ECO:0000313" key="15">
    <source>
        <dbReference type="Proteomes" id="UP000606044"/>
    </source>
</evidence>
<dbReference type="Pfam" id="PF00512">
    <property type="entry name" value="HisKA"/>
    <property type="match status" value="1"/>
</dbReference>
<dbReference type="EC" id="2.7.13.3" evidence="3"/>
<gene>
    <name evidence="14" type="ORF">GCM10007301_07640</name>
</gene>
<protein>
    <recommendedName>
        <fullName evidence="3">histidine kinase</fullName>
        <ecNumber evidence="3">2.7.13.3</ecNumber>
    </recommendedName>
</protein>
<dbReference type="GO" id="GO:0000155">
    <property type="term" value="F:phosphorelay sensor kinase activity"/>
    <property type="evidence" value="ECO:0007669"/>
    <property type="project" value="InterPro"/>
</dbReference>
<dbReference type="CDD" id="cd00082">
    <property type="entry name" value="HisKA"/>
    <property type="match status" value="1"/>
</dbReference>
<keyword evidence="7 14" id="KW-0418">Kinase</keyword>
<reference evidence="14" key="1">
    <citation type="journal article" date="2014" name="Int. J. Syst. Evol. Microbiol.">
        <title>Complete genome sequence of Corynebacterium casei LMG S-19264T (=DSM 44701T), isolated from a smear-ripened cheese.</title>
        <authorList>
            <consortium name="US DOE Joint Genome Institute (JGI-PGF)"/>
            <person name="Walter F."/>
            <person name="Albersmeier A."/>
            <person name="Kalinowski J."/>
            <person name="Ruckert C."/>
        </authorList>
    </citation>
    <scope>NUCLEOTIDE SEQUENCE</scope>
    <source>
        <strain evidence="14">CCM 7897</strain>
    </source>
</reference>
<dbReference type="SMART" id="SM00387">
    <property type="entry name" value="HATPase_c"/>
    <property type="match status" value="1"/>
</dbReference>
<evidence type="ECO:0000256" key="1">
    <source>
        <dbReference type="ARBA" id="ARBA00000085"/>
    </source>
</evidence>
<dbReference type="Pfam" id="PF02518">
    <property type="entry name" value="HATPase_c"/>
    <property type="match status" value="1"/>
</dbReference>
<dbReference type="Pfam" id="PF08521">
    <property type="entry name" value="2CSK_N"/>
    <property type="match status" value="1"/>
</dbReference>
<keyword evidence="6 11" id="KW-0812">Transmembrane</keyword>
<dbReference type="InterPro" id="IPR050428">
    <property type="entry name" value="TCS_sensor_his_kinase"/>
</dbReference>
<dbReference type="InterPro" id="IPR036097">
    <property type="entry name" value="HisK_dim/P_sf"/>
</dbReference>
<comment type="caution">
    <text evidence="14">The sequence shown here is derived from an EMBL/GenBank/DDBJ whole genome shotgun (WGS) entry which is preliminary data.</text>
</comment>
<name>A0A917BLD4_9HYPH</name>
<dbReference type="Gene3D" id="3.30.565.10">
    <property type="entry name" value="Histidine kinase-like ATPase, C-terminal domain"/>
    <property type="match status" value="1"/>
</dbReference>
<keyword evidence="8 11" id="KW-1133">Transmembrane helix</keyword>
<dbReference type="AlphaFoldDB" id="A0A917BLD4"/>
<evidence type="ECO:0000313" key="14">
    <source>
        <dbReference type="EMBL" id="GGF50725.1"/>
    </source>
</evidence>
<dbReference type="EMBL" id="BMCT01000001">
    <property type="protein sequence ID" value="GGF50725.1"/>
    <property type="molecule type" value="Genomic_DNA"/>
</dbReference>
<dbReference type="PRINTS" id="PR00344">
    <property type="entry name" value="BCTRLSENSOR"/>
</dbReference>
<evidence type="ECO:0000256" key="3">
    <source>
        <dbReference type="ARBA" id="ARBA00012438"/>
    </source>
</evidence>
<dbReference type="PROSITE" id="PS50885">
    <property type="entry name" value="HAMP"/>
    <property type="match status" value="1"/>
</dbReference>
<evidence type="ECO:0000256" key="4">
    <source>
        <dbReference type="ARBA" id="ARBA00022553"/>
    </source>
</evidence>
<organism evidence="14 15">
    <name type="scientific">Azorhizobium oxalatiphilum</name>
    <dbReference type="NCBI Taxonomy" id="980631"/>
    <lineage>
        <taxon>Bacteria</taxon>
        <taxon>Pseudomonadati</taxon>
        <taxon>Pseudomonadota</taxon>
        <taxon>Alphaproteobacteria</taxon>
        <taxon>Hyphomicrobiales</taxon>
        <taxon>Xanthobacteraceae</taxon>
        <taxon>Azorhizobium</taxon>
    </lineage>
</organism>
<dbReference type="Gene3D" id="1.10.287.130">
    <property type="match status" value="1"/>
</dbReference>
<dbReference type="RefSeq" id="WP_188575534.1">
    <property type="nucleotide sequence ID" value="NZ_BMCT01000001.1"/>
</dbReference>
<feature type="domain" description="HAMP" evidence="13">
    <location>
        <begin position="185"/>
        <end position="237"/>
    </location>
</feature>
<evidence type="ECO:0000259" key="12">
    <source>
        <dbReference type="PROSITE" id="PS50109"/>
    </source>
</evidence>
<reference evidence="14" key="2">
    <citation type="submission" date="2020-09" db="EMBL/GenBank/DDBJ databases">
        <authorList>
            <person name="Sun Q."/>
            <person name="Sedlacek I."/>
        </authorList>
    </citation>
    <scope>NUCLEOTIDE SEQUENCE</scope>
    <source>
        <strain evidence="14">CCM 7897</strain>
    </source>
</reference>
<dbReference type="InterPro" id="IPR003594">
    <property type="entry name" value="HATPase_dom"/>
</dbReference>
<evidence type="ECO:0000256" key="2">
    <source>
        <dbReference type="ARBA" id="ARBA00004370"/>
    </source>
</evidence>
<evidence type="ECO:0000256" key="5">
    <source>
        <dbReference type="ARBA" id="ARBA00022679"/>
    </source>
</evidence>
<keyword evidence="4" id="KW-0597">Phosphoprotein</keyword>
<dbReference type="SUPFAM" id="SSF47384">
    <property type="entry name" value="Homodimeric domain of signal transducing histidine kinase"/>
    <property type="match status" value="1"/>
</dbReference>
<dbReference type="Proteomes" id="UP000606044">
    <property type="component" value="Unassembled WGS sequence"/>
</dbReference>
<comment type="catalytic activity">
    <reaction evidence="1">
        <text>ATP + protein L-histidine = ADP + protein N-phospho-L-histidine.</text>
        <dbReference type="EC" id="2.7.13.3"/>
    </reaction>
</comment>
<feature type="domain" description="Histidine kinase" evidence="12">
    <location>
        <begin position="245"/>
        <end position="457"/>
    </location>
</feature>
<dbReference type="InterPro" id="IPR003660">
    <property type="entry name" value="HAMP_dom"/>
</dbReference>
<keyword evidence="10 11" id="KW-0472">Membrane</keyword>
<dbReference type="InterPro" id="IPR005467">
    <property type="entry name" value="His_kinase_dom"/>
</dbReference>
<evidence type="ECO:0000259" key="13">
    <source>
        <dbReference type="PROSITE" id="PS50885"/>
    </source>
</evidence>
<dbReference type="InterPro" id="IPR003661">
    <property type="entry name" value="HisK_dim/P_dom"/>
</dbReference>
<evidence type="ECO:0000256" key="7">
    <source>
        <dbReference type="ARBA" id="ARBA00022777"/>
    </source>
</evidence>
<dbReference type="PROSITE" id="PS50109">
    <property type="entry name" value="HIS_KIN"/>
    <property type="match status" value="1"/>
</dbReference>
<dbReference type="InterPro" id="IPR036890">
    <property type="entry name" value="HATPase_C_sf"/>
</dbReference>
<accession>A0A917BLD4</accession>
<dbReference type="PANTHER" id="PTHR45436:SF1">
    <property type="entry name" value="SENSOR PROTEIN QSEC"/>
    <property type="match status" value="1"/>
</dbReference>
<proteinExistence type="predicted"/>
<sequence>MRLESLRLQLLCWLLLPLAALMALNVWTSFRQAHATADLVTDRTLDAAARAIAEDVRVDRGVIDAVVPPVALEMFDTGHRDRVYYRVDTASGRLLIGYPDLPVPGIGLTEGTLAQFTATYRDEPLRLAALRYPIVGATDNERVVVVVGVTLAGHEAMVREQWVGNAGRQVLLLVAAAILVLIGLQRGLAPLMRLRDAVLEKSRDDLTPLPDTAIQSELRPLVVALNGYMARVTGQMAAQRRFVANAAHQLRTPLALLATQATFARRAADGAERDQALAGVEASTRSLARLAAQLLTLSRAEPGGRRPRDEAIDLVASARQVLEGLADFAVERGIDLGLDVLGPATTPGDGPMVREAIVNLVDNALRYTPAGGSVTVTVGSQGDLAVLVVEDSGPGIPPEERERVFERFYRMAGAPGDGSGIGLSIVREVVDGAGGELLLSQSNMGGLKAEMHLPLDSATADAKRPGSPPAVA</sequence>
<dbReference type="PANTHER" id="PTHR45436">
    <property type="entry name" value="SENSOR HISTIDINE KINASE YKOH"/>
    <property type="match status" value="1"/>
</dbReference>
<evidence type="ECO:0000256" key="8">
    <source>
        <dbReference type="ARBA" id="ARBA00022989"/>
    </source>
</evidence>
<dbReference type="SUPFAM" id="SSF55874">
    <property type="entry name" value="ATPase domain of HSP90 chaperone/DNA topoisomerase II/histidine kinase"/>
    <property type="match status" value="1"/>
</dbReference>
<dbReference type="SMART" id="SM00388">
    <property type="entry name" value="HisKA"/>
    <property type="match status" value="1"/>
</dbReference>
<evidence type="ECO:0000256" key="10">
    <source>
        <dbReference type="ARBA" id="ARBA00023136"/>
    </source>
</evidence>